<evidence type="ECO:0000313" key="4">
    <source>
        <dbReference type="Proteomes" id="UP000697297"/>
    </source>
</evidence>
<protein>
    <recommendedName>
        <fullName evidence="1">PH domain-containing protein</fullName>
    </recommendedName>
</protein>
<feature type="domain" description="PH" evidence="1">
    <location>
        <begin position="430"/>
        <end position="560"/>
    </location>
</feature>
<gene>
    <name evidence="2" type="ORF">KL933_005013</name>
    <name evidence="3" type="ORF">KL946_005153</name>
</gene>
<name>A0AAN6D195_9ASCO</name>
<dbReference type="Proteomes" id="UP000738402">
    <property type="component" value="Unassembled WGS sequence"/>
</dbReference>
<proteinExistence type="predicted"/>
<evidence type="ECO:0000259" key="1">
    <source>
        <dbReference type="Pfam" id="PF16457"/>
    </source>
</evidence>
<dbReference type="AlphaFoldDB" id="A0AAN6D195"/>
<dbReference type="Pfam" id="PF16457">
    <property type="entry name" value="PH_12"/>
    <property type="match status" value="1"/>
</dbReference>
<dbReference type="InterPro" id="IPR001849">
    <property type="entry name" value="PH_domain"/>
</dbReference>
<accession>A0AAN6D195</accession>
<comment type="caution">
    <text evidence="2">The sequence shown here is derived from an EMBL/GenBank/DDBJ whole genome shotgun (WGS) entry which is preliminary data.</text>
</comment>
<dbReference type="InterPro" id="IPR011993">
    <property type="entry name" value="PH-like_dom_sf"/>
</dbReference>
<evidence type="ECO:0000313" key="2">
    <source>
        <dbReference type="EMBL" id="KAG7724262.1"/>
    </source>
</evidence>
<dbReference type="Proteomes" id="UP000697297">
    <property type="component" value="Unassembled WGS sequence"/>
</dbReference>
<keyword evidence="4" id="KW-1185">Reference proteome</keyword>
<evidence type="ECO:0000313" key="3">
    <source>
        <dbReference type="EMBL" id="KAG7761927.1"/>
    </source>
</evidence>
<dbReference type="Gene3D" id="2.30.29.30">
    <property type="entry name" value="Pleckstrin-homology domain (PH domain)/Phosphotyrosine-binding domain (PTB)"/>
    <property type="match status" value="1"/>
</dbReference>
<reference evidence="2 4" key="1">
    <citation type="journal article" date="2021" name="G3 (Bethesda)">
        <title>Genomic diversity, chromosomal rearrangements, and interspecies hybridization in the ogataea polymorpha species complex.</title>
        <authorList>
            <person name="Hanson S.J."/>
            <person name="Cinneide E.O."/>
            <person name="Salzberg L.I."/>
            <person name="Wolfe K.H."/>
            <person name="McGowan J."/>
            <person name="Fitzpatrick D.A."/>
            <person name="Matlin K."/>
        </authorList>
    </citation>
    <scope>NUCLEOTIDE SEQUENCE</scope>
    <source>
        <strain evidence="3">81-436-3</strain>
        <strain evidence="2">83-405-1</strain>
    </source>
</reference>
<organism evidence="2 5">
    <name type="scientific">Ogataea haglerorum</name>
    <dbReference type="NCBI Taxonomy" id="1937702"/>
    <lineage>
        <taxon>Eukaryota</taxon>
        <taxon>Fungi</taxon>
        <taxon>Dikarya</taxon>
        <taxon>Ascomycota</taxon>
        <taxon>Saccharomycotina</taxon>
        <taxon>Pichiomycetes</taxon>
        <taxon>Pichiales</taxon>
        <taxon>Pichiaceae</taxon>
        <taxon>Ogataea</taxon>
    </lineage>
</organism>
<dbReference type="EMBL" id="JAHLUN010000019">
    <property type="protein sequence ID" value="KAG7761927.1"/>
    <property type="molecule type" value="Genomic_DNA"/>
</dbReference>
<dbReference type="EMBL" id="JAHLUH010000018">
    <property type="protein sequence ID" value="KAG7724262.1"/>
    <property type="molecule type" value="Genomic_DNA"/>
</dbReference>
<evidence type="ECO:0000313" key="5">
    <source>
        <dbReference type="Proteomes" id="UP000738402"/>
    </source>
</evidence>
<sequence length="626" mass="72442">MSIDCNAIYSELEDLRLKGGGINEKMAQNYLKVLSNVAKNDESFDSISFTRTLAKILECAPQSEMLNEYLTLSLFEVLMKACLTSDQDWVVIESLVTIFLYFLSGPFQGRKPTFISIIDTLLSGPSILELVCSKLADSDITYTLPIIGLLSKFLLRVFELQNDELLIRFVAKLMEQNAFSSICKIPALHEDELTRSQNWKHFLMITKLVYTYLSNSPIDLNDRRHSKLVCNVRTAMAHLNEGLYHKKNIEEPPGNQENYDDVSNLTLLSAVHIISLFSNPSIVFKKQFAEHQLFKNRIPPSSLYKLAGGITSSMEPDNLSHSRIINMPVQFSEELFEVLFLCSVNFWDSSKSDANDIRVLLQHVDHLLYYFDHLVELKGFQDAIYNLRNIDYDAFKHIELKKIKNDTQEWWSKNCDDLNRITYDESVDFVRSQHLLMLSRGTWVFSENPISPNGSSRKSSFYFMILSTNHRALLYKEFSKKPGKKPNIDKDGAKIEFSQISDITYQPIKKNIEKSNLISIESRLQVNRIDIKIKNNGIFSFYVNTIDELYIWLDGLRMLLSDSTSLSHDTEQQILWLSSIRRQAKFFELEIKRDDQVYHNKNSCVGTDKSKLIRDLTHINNRFYFT</sequence>